<evidence type="ECO:0000313" key="1">
    <source>
        <dbReference type="EMBL" id="CAA6810043.1"/>
    </source>
</evidence>
<reference evidence="1" key="1">
    <citation type="submission" date="2020-01" db="EMBL/GenBank/DDBJ databases">
        <authorList>
            <person name="Meier V. D."/>
            <person name="Meier V D."/>
        </authorList>
    </citation>
    <scope>NUCLEOTIDE SEQUENCE</scope>
    <source>
        <strain evidence="1">HLG_WM_MAG_05</strain>
    </source>
</reference>
<sequence length="315" mass="37056">MGNDRRDGIQEKRMKPLFMKLIILLFTSLPLLAITATEIAQNAYNVNHSLYVKNIMIKKKKRAMITVIGRLPNKAPRITRLERFFSTEFDKSNIESKDLVIIRSGALKGLGVLMTAYTDTTKSHEYLMWLPALRKVRRMAEPKDAGLGAGDIAFLEDAKLRRFNEESYELLETKKMDLDLKMMPYETNEFGSISKSIPYQKSTILADKEIHIIKSTYKDKDHWYDYRISYIDTVSFTNYISDYYKDGKLIKNVYRHWIPLEGQADPKAKIWYYWYGKDVNTGYEMVTYIPQKFIKVNEEVKKSFWSERTLQKIKR</sequence>
<dbReference type="AlphaFoldDB" id="A0A6S6T4J5"/>
<dbReference type="EMBL" id="CACVAU010000033">
    <property type="protein sequence ID" value="CAA6810043.1"/>
    <property type="molecule type" value="Genomic_DNA"/>
</dbReference>
<accession>A0A6S6T4J5</accession>
<proteinExistence type="predicted"/>
<organism evidence="1">
    <name type="scientific">uncultured Sulfurovum sp</name>
    <dbReference type="NCBI Taxonomy" id="269237"/>
    <lineage>
        <taxon>Bacteria</taxon>
        <taxon>Pseudomonadati</taxon>
        <taxon>Campylobacterota</taxon>
        <taxon>Epsilonproteobacteria</taxon>
        <taxon>Campylobacterales</taxon>
        <taxon>Sulfurovaceae</taxon>
        <taxon>Sulfurovum</taxon>
        <taxon>environmental samples</taxon>
    </lineage>
</organism>
<name>A0A6S6T4J5_9BACT</name>
<dbReference type="Gene3D" id="2.50.20.10">
    <property type="entry name" value="Lipoprotein localisation LolA/LolB/LppX"/>
    <property type="match status" value="1"/>
</dbReference>
<protein>
    <recommendedName>
        <fullName evidence="2">Outer membrane lipoprotein-sorting protein</fullName>
    </recommendedName>
</protein>
<evidence type="ECO:0008006" key="2">
    <source>
        <dbReference type="Google" id="ProtNLM"/>
    </source>
</evidence>
<gene>
    <name evidence="1" type="ORF">HELGO_WM13956</name>
</gene>